<dbReference type="SUPFAM" id="SSF54862">
    <property type="entry name" value="4Fe-4S ferredoxins"/>
    <property type="match status" value="1"/>
</dbReference>
<keyword evidence="1" id="KW-0813">Transport</keyword>
<keyword evidence="5" id="KW-0408">Iron</keyword>
<dbReference type="PANTHER" id="PTHR42859">
    <property type="entry name" value="OXIDOREDUCTASE"/>
    <property type="match status" value="1"/>
</dbReference>
<dbReference type="EMBL" id="LAZR01070331">
    <property type="protein sequence ID" value="KKK42362.1"/>
    <property type="molecule type" value="Genomic_DNA"/>
</dbReference>
<dbReference type="InterPro" id="IPR017900">
    <property type="entry name" value="4Fe4S_Fe_S_CS"/>
</dbReference>
<proteinExistence type="predicted"/>
<comment type="caution">
    <text evidence="8">The sequence shown here is derived from an EMBL/GenBank/DDBJ whole genome shotgun (WGS) entry which is preliminary data.</text>
</comment>
<sequence length="188" mass="21419">MENVNNMWIKRIYEKCSGCRRCEITCSLYHEGKIWPEASRVRIFMLVPGVEIPHLCFQCNDYPCVEECPEEALSVDDQTGAVITDKSKCTACGICINACPGRVPHLHPQDDYIVICDLCGGKAKCTATCQKGKWDTLVLSESQDVETEKITAKTPKELTLETARKILGEKATEEVYEWWMVMQENFWK</sequence>
<evidence type="ECO:0000313" key="8">
    <source>
        <dbReference type="EMBL" id="KKK42362.1"/>
    </source>
</evidence>
<dbReference type="PROSITE" id="PS51379">
    <property type="entry name" value="4FE4S_FER_2"/>
    <property type="match status" value="2"/>
</dbReference>
<protein>
    <recommendedName>
        <fullName evidence="7">4Fe-4S ferredoxin-type domain-containing protein</fullName>
    </recommendedName>
</protein>
<accession>A0A0F8VDE3</accession>
<evidence type="ECO:0000256" key="2">
    <source>
        <dbReference type="ARBA" id="ARBA00022485"/>
    </source>
</evidence>
<dbReference type="PANTHER" id="PTHR42859:SF10">
    <property type="entry name" value="DIMETHYLSULFOXIDE REDUCTASE CHAIN B"/>
    <property type="match status" value="1"/>
</dbReference>
<dbReference type="InterPro" id="IPR050294">
    <property type="entry name" value="RnfB_subfamily"/>
</dbReference>
<dbReference type="Gene3D" id="3.30.70.20">
    <property type="match status" value="2"/>
</dbReference>
<dbReference type="Pfam" id="PF13247">
    <property type="entry name" value="Fer4_11"/>
    <property type="match status" value="1"/>
</dbReference>
<evidence type="ECO:0000256" key="4">
    <source>
        <dbReference type="ARBA" id="ARBA00022982"/>
    </source>
</evidence>
<dbReference type="GO" id="GO:0046872">
    <property type="term" value="F:metal ion binding"/>
    <property type="evidence" value="ECO:0007669"/>
    <property type="project" value="UniProtKB-KW"/>
</dbReference>
<evidence type="ECO:0000256" key="1">
    <source>
        <dbReference type="ARBA" id="ARBA00022448"/>
    </source>
</evidence>
<evidence type="ECO:0000256" key="3">
    <source>
        <dbReference type="ARBA" id="ARBA00022723"/>
    </source>
</evidence>
<dbReference type="GO" id="GO:0051539">
    <property type="term" value="F:4 iron, 4 sulfur cluster binding"/>
    <property type="evidence" value="ECO:0007669"/>
    <property type="project" value="UniProtKB-KW"/>
</dbReference>
<reference evidence="8" key="1">
    <citation type="journal article" date="2015" name="Nature">
        <title>Complex archaea that bridge the gap between prokaryotes and eukaryotes.</title>
        <authorList>
            <person name="Spang A."/>
            <person name="Saw J.H."/>
            <person name="Jorgensen S.L."/>
            <person name="Zaremba-Niedzwiedzka K."/>
            <person name="Martijn J."/>
            <person name="Lind A.E."/>
            <person name="van Eijk R."/>
            <person name="Schleper C."/>
            <person name="Guy L."/>
            <person name="Ettema T.J."/>
        </authorList>
    </citation>
    <scope>NUCLEOTIDE SEQUENCE</scope>
</reference>
<keyword evidence="4" id="KW-0249">Electron transport</keyword>
<dbReference type="PROSITE" id="PS00198">
    <property type="entry name" value="4FE4S_FER_1"/>
    <property type="match status" value="1"/>
</dbReference>
<dbReference type="AlphaFoldDB" id="A0A0F8VDE3"/>
<keyword evidence="6" id="KW-0411">Iron-sulfur</keyword>
<keyword evidence="3" id="KW-0479">Metal-binding</keyword>
<feature type="domain" description="4Fe-4S ferredoxin-type" evidence="7">
    <location>
        <begin position="80"/>
        <end position="109"/>
    </location>
</feature>
<feature type="domain" description="4Fe-4S ferredoxin-type" evidence="7">
    <location>
        <begin position="46"/>
        <end position="78"/>
    </location>
</feature>
<evidence type="ECO:0000259" key="7">
    <source>
        <dbReference type="PROSITE" id="PS51379"/>
    </source>
</evidence>
<dbReference type="CDD" id="cd10550">
    <property type="entry name" value="DMSOR_beta_like"/>
    <property type="match status" value="1"/>
</dbReference>
<name>A0A0F8VDE3_9ZZZZ</name>
<gene>
    <name evidence="8" type="ORF">LCGC14_2008140</name>
</gene>
<dbReference type="InterPro" id="IPR017896">
    <property type="entry name" value="4Fe4S_Fe-S-bd"/>
</dbReference>
<organism evidence="8">
    <name type="scientific">marine sediment metagenome</name>
    <dbReference type="NCBI Taxonomy" id="412755"/>
    <lineage>
        <taxon>unclassified sequences</taxon>
        <taxon>metagenomes</taxon>
        <taxon>ecological metagenomes</taxon>
    </lineage>
</organism>
<keyword evidence="2" id="KW-0004">4Fe-4S</keyword>
<evidence type="ECO:0000256" key="5">
    <source>
        <dbReference type="ARBA" id="ARBA00023004"/>
    </source>
</evidence>
<evidence type="ECO:0000256" key="6">
    <source>
        <dbReference type="ARBA" id="ARBA00023014"/>
    </source>
</evidence>